<dbReference type="InterPro" id="IPR016187">
    <property type="entry name" value="CTDL_fold"/>
</dbReference>
<dbReference type="InterPro" id="IPR005532">
    <property type="entry name" value="SUMF_dom"/>
</dbReference>
<proteinExistence type="predicted"/>
<evidence type="ECO:0000313" key="3">
    <source>
        <dbReference type="Proteomes" id="UP000003947"/>
    </source>
</evidence>
<dbReference type="AlphaFoldDB" id="I4YPK1"/>
<sequence length="181" mass="20676">MLRVVSQDHCAHRPSARSHTDMIRIPGGTFRMGSDRHYPEEAPVHRVTDDGFWTDRSPVTNRQFRDFVRTTGYVTFAEREPDPKDYPNALPHMLRPGSLVFSPPNYPVNVNDWGQWWAYVFGASWRRPYGPGSTIKGLDDHPVVQHLLTYEKFPPLQASESYNLSGVLEQVRKANASHASD</sequence>
<dbReference type="PANTHER" id="PTHR23150">
    <property type="entry name" value="SULFATASE MODIFYING FACTOR 1, 2"/>
    <property type="match status" value="1"/>
</dbReference>
<accession>I4YPK1</accession>
<dbReference type="HOGENOM" id="CLU_127617_0_0_5"/>
<name>I4YPK1_9HYPH</name>
<dbReference type="Proteomes" id="UP000003947">
    <property type="component" value="Unassembled WGS sequence"/>
</dbReference>
<dbReference type="STRING" id="864069.MicloDRAFT_00066220"/>
<dbReference type="eggNOG" id="COG1262">
    <property type="taxonomic scope" value="Bacteria"/>
</dbReference>
<evidence type="ECO:0000259" key="1">
    <source>
        <dbReference type="Pfam" id="PF03781"/>
    </source>
</evidence>
<dbReference type="SUPFAM" id="SSF56436">
    <property type="entry name" value="C-type lectin-like"/>
    <property type="match status" value="1"/>
</dbReference>
<dbReference type="PATRIC" id="fig|864069.3.peg.7082"/>
<evidence type="ECO:0000313" key="2">
    <source>
        <dbReference type="EMBL" id="EIM25893.1"/>
    </source>
</evidence>
<dbReference type="Pfam" id="PF03781">
    <property type="entry name" value="FGE-sulfatase"/>
    <property type="match status" value="1"/>
</dbReference>
<dbReference type="InterPro" id="IPR042095">
    <property type="entry name" value="SUMF_sf"/>
</dbReference>
<dbReference type="PANTHER" id="PTHR23150:SF19">
    <property type="entry name" value="FORMYLGLYCINE-GENERATING ENZYME"/>
    <property type="match status" value="1"/>
</dbReference>
<organism evidence="2 3">
    <name type="scientific">Microvirga lotononidis</name>
    <dbReference type="NCBI Taxonomy" id="864069"/>
    <lineage>
        <taxon>Bacteria</taxon>
        <taxon>Pseudomonadati</taxon>
        <taxon>Pseudomonadota</taxon>
        <taxon>Alphaproteobacteria</taxon>
        <taxon>Hyphomicrobiales</taxon>
        <taxon>Methylobacteriaceae</taxon>
        <taxon>Microvirga</taxon>
    </lineage>
</organism>
<feature type="domain" description="Sulfatase-modifying factor enzyme-like" evidence="1">
    <location>
        <begin position="19"/>
        <end position="145"/>
    </location>
</feature>
<dbReference type="InterPro" id="IPR051043">
    <property type="entry name" value="Sulfatase_Mod_Factor_Kinase"/>
</dbReference>
<dbReference type="Gene3D" id="3.90.1580.10">
    <property type="entry name" value="paralog of FGE (formylglycine-generating enzyme)"/>
    <property type="match status" value="1"/>
</dbReference>
<dbReference type="EMBL" id="JH660647">
    <property type="protein sequence ID" value="EIM25893.1"/>
    <property type="molecule type" value="Genomic_DNA"/>
</dbReference>
<dbReference type="GO" id="GO:0120147">
    <property type="term" value="F:formylglycine-generating oxidase activity"/>
    <property type="evidence" value="ECO:0007669"/>
    <property type="project" value="TreeGrafter"/>
</dbReference>
<gene>
    <name evidence="2" type="ORF">MicloDRAFT_00066220</name>
</gene>
<reference evidence="2 3" key="1">
    <citation type="submission" date="2012-02" db="EMBL/GenBank/DDBJ databases">
        <title>Improved High-Quality Draft sequence of Microvirga sp. WSM3557.</title>
        <authorList>
            <consortium name="US DOE Joint Genome Institute"/>
            <person name="Lucas S."/>
            <person name="Han J."/>
            <person name="Lapidus A."/>
            <person name="Cheng J.-F."/>
            <person name="Goodwin L."/>
            <person name="Pitluck S."/>
            <person name="Peters L."/>
            <person name="Zhang X."/>
            <person name="Detter J.C."/>
            <person name="Han C."/>
            <person name="Tapia R."/>
            <person name="Land M."/>
            <person name="Hauser L."/>
            <person name="Kyrpides N."/>
            <person name="Ivanova N."/>
            <person name="Pagani I."/>
            <person name="Brau L."/>
            <person name="Yates R."/>
            <person name="O'Hara G."/>
            <person name="Rui T."/>
            <person name="Howieson J."/>
            <person name="Reeve W."/>
            <person name="Woyke T."/>
        </authorList>
    </citation>
    <scope>NUCLEOTIDE SEQUENCE [LARGE SCALE GENOMIC DNA]</scope>
    <source>
        <strain evidence="2 3">WSM3557</strain>
    </source>
</reference>
<keyword evidence="3" id="KW-1185">Reference proteome</keyword>
<protein>
    <recommendedName>
        <fullName evidence="1">Sulfatase-modifying factor enzyme-like domain-containing protein</fullName>
    </recommendedName>
</protein>